<dbReference type="HOGENOM" id="CLU_124347_0_0_3"/>
<dbReference type="STRING" id="65393.PCC7424_3522"/>
<dbReference type="KEGG" id="cyc:PCC7424_3522"/>
<dbReference type="eggNOG" id="ENOG5032YR3">
    <property type="taxonomic scope" value="Bacteria"/>
</dbReference>
<reference evidence="3" key="1">
    <citation type="journal article" date="2011" name="MBio">
        <title>Novel metabolic attributes of the genus Cyanothece, comprising a group of unicellular nitrogen-fixing Cyanobacteria.</title>
        <authorList>
            <person name="Bandyopadhyay A."/>
            <person name="Elvitigala T."/>
            <person name="Welsh E."/>
            <person name="Stockel J."/>
            <person name="Liberton M."/>
            <person name="Min H."/>
            <person name="Sherman L.A."/>
            <person name="Pakrasi H.B."/>
        </authorList>
    </citation>
    <scope>NUCLEOTIDE SEQUENCE [LARGE SCALE GENOMIC DNA]</scope>
    <source>
        <strain evidence="3">PCC 7424</strain>
    </source>
</reference>
<organism evidence="2 3">
    <name type="scientific">Gloeothece citriformis (strain PCC 7424)</name>
    <name type="common">Cyanothece sp. (strain PCC 7424)</name>
    <dbReference type="NCBI Taxonomy" id="65393"/>
    <lineage>
        <taxon>Bacteria</taxon>
        <taxon>Bacillati</taxon>
        <taxon>Cyanobacteriota</taxon>
        <taxon>Cyanophyceae</taxon>
        <taxon>Oscillatoriophycideae</taxon>
        <taxon>Chroococcales</taxon>
        <taxon>Aphanothecaceae</taxon>
        <taxon>Gloeothece</taxon>
        <taxon>Gloeothece citriformis</taxon>
    </lineage>
</organism>
<feature type="transmembrane region" description="Helical" evidence="1">
    <location>
        <begin position="94"/>
        <end position="127"/>
    </location>
</feature>
<keyword evidence="1" id="KW-0472">Membrane</keyword>
<dbReference type="RefSeq" id="WP_015955507.1">
    <property type="nucleotide sequence ID" value="NC_011729.1"/>
</dbReference>
<evidence type="ECO:0000313" key="3">
    <source>
        <dbReference type="Proteomes" id="UP000002384"/>
    </source>
</evidence>
<dbReference type="OrthoDB" id="583558at2"/>
<keyword evidence="3" id="KW-1185">Reference proteome</keyword>
<keyword evidence="1" id="KW-1133">Transmembrane helix</keyword>
<protein>
    <recommendedName>
        <fullName evidence="4">Yip1 domain-containing protein</fullName>
    </recommendedName>
</protein>
<name>B7KGI7_GLOC7</name>
<accession>B7KGI7</accession>
<feature type="transmembrane region" description="Helical" evidence="1">
    <location>
        <begin position="139"/>
        <end position="159"/>
    </location>
</feature>
<dbReference type="EMBL" id="CP001291">
    <property type="protein sequence ID" value="ACK71914.1"/>
    <property type="molecule type" value="Genomic_DNA"/>
</dbReference>
<dbReference type="Proteomes" id="UP000002384">
    <property type="component" value="Chromosome"/>
</dbReference>
<keyword evidence="1" id="KW-0812">Transmembrane</keyword>
<gene>
    <name evidence="2" type="ordered locus">PCC7424_3522</name>
</gene>
<dbReference type="AlphaFoldDB" id="B7KGI7"/>
<proteinExistence type="predicted"/>
<feature type="transmembrane region" description="Helical" evidence="1">
    <location>
        <begin position="55"/>
        <end position="82"/>
    </location>
</feature>
<feature type="transmembrane region" description="Helical" evidence="1">
    <location>
        <begin position="7"/>
        <end position="26"/>
    </location>
</feature>
<evidence type="ECO:0000313" key="2">
    <source>
        <dbReference type="EMBL" id="ACK71914.1"/>
    </source>
</evidence>
<sequence length="165" mass="18540">MYWLKKFPWLSLVLLLATYGVFGWYVEQSKSLWNSWIIEQGRGWGWTIEEDLLGISLYVVSGAVILAITFGLTAPVALLTFFMGSPLKNDVRAMFSVLVWAFAVVIIICWLQFFAHLLLLISAAILGRLALQEWGCKTWQASLIISLLALSSFMVGLFVSSELGR</sequence>
<evidence type="ECO:0008006" key="4">
    <source>
        <dbReference type="Google" id="ProtNLM"/>
    </source>
</evidence>
<evidence type="ECO:0000256" key="1">
    <source>
        <dbReference type="SAM" id="Phobius"/>
    </source>
</evidence>